<proteinExistence type="predicted"/>
<dbReference type="PANTHER" id="PTHR38454:SF1">
    <property type="entry name" value="INTEGRAL MEMBRANE PROTEIN"/>
    <property type="match status" value="1"/>
</dbReference>
<dbReference type="RefSeq" id="WP_037296414.1">
    <property type="nucleotide sequence ID" value="NZ_ATAX01000003.1"/>
</dbReference>
<reference evidence="2 3" key="1">
    <citation type="journal article" date="2014" name="PLoS ONE">
        <title>Rumen cellulosomics: divergent fiber-degrading strategies revealed by comparative genome-wide analysis of six ruminococcal strains.</title>
        <authorList>
            <person name="Dassa B."/>
            <person name="Borovok I."/>
            <person name="Ruimy-Israeli V."/>
            <person name="Lamed R."/>
            <person name="Flint H.J."/>
            <person name="Duncan S.H."/>
            <person name="Henrissat B."/>
            <person name="Coutinho P."/>
            <person name="Morrison M."/>
            <person name="Mosoni P."/>
            <person name="Yeoman C.J."/>
            <person name="White B.A."/>
            <person name="Bayer E.A."/>
        </authorList>
    </citation>
    <scope>NUCLEOTIDE SEQUENCE [LARGE SCALE GENOMIC DNA]</scope>
    <source>
        <strain evidence="2 3">007c</strain>
    </source>
</reference>
<feature type="transmembrane region" description="Helical" evidence="1">
    <location>
        <begin position="854"/>
        <end position="884"/>
    </location>
</feature>
<feature type="transmembrane region" description="Helical" evidence="1">
    <location>
        <begin position="277"/>
        <end position="295"/>
    </location>
</feature>
<name>W7V2T2_RUMFL</name>
<feature type="transmembrane region" description="Helical" evidence="1">
    <location>
        <begin position="229"/>
        <end position="249"/>
    </location>
</feature>
<dbReference type="PANTHER" id="PTHR38454">
    <property type="entry name" value="INTEGRAL MEMBRANE PROTEIN-RELATED"/>
    <property type="match status" value="1"/>
</dbReference>
<evidence type="ECO:0000313" key="3">
    <source>
        <dbReference type="Proteomes" id="UP000019365"/>
    </source>
</evidence>
<evidence type="ECO:0000313" key="2">
    <source>
        <dbReference type="EMBL" id="EWM55300.1"/>
    </source>
</evidence>
<feature type="transmembrane region" description="Helical" evidence="1">
    <location>
        <begin position="436"/>
        <end position="456"/>
    </location>
</feature>
<organism evidence="2 3">
    <name type="scientific">Ruminococcus flavefaciens 007c</name>
    <dbReference type="NCBI Taxonomy" id="1341157"/>
    <lineage>
        <taxon>Bacteria</taxon>
        <taxon>Bacillati</taxon>
        <taxon>Bacillota</taxon>
        <taxon>Clostridia</taxon>
        <taxon>Eubacteriales</taxon>
        <taxon>Oscillospiraceae</taxon>
        <taxon>Ruminococcus</taxon>
    </lineage>
</organism>
<keyword evidence="1" id="KW-1133">Transmembrane helix</keyword>
<dbReference type="AlphaFoldDB" id="W7V2T2"/>
<dbReference type="Pfam" id="PF09586">
    <property type="entry name" value="YfhO"/>
    <property type="match status" value="1"/>
</dbReference>
<feature type="transmembrane region" description="Helical" evidence="1">
    <location>
        <begin position="130"/>
        <end position="150"/>
    </location>
</feature>
<feature type="transmembrane region" description="Helical" evidence="1">
    <location>
        <begin position="817"/>
        <end position="838"/>
    </location>
</feature>
<keyword evidence="3" id="KW-1185">Reference proteome</keyword>
<dbReference type="EMBL" id="ATAX01000003">
    <property type="protein sequence ID" value="EWM55300.1"/>
    <property type="molecule type" value="Genomic_DNA"/>
</dbReference>
<feature type="transmembrane region" description="Helical" evidence="1">
    <location>
        <begin position="12"/>
        <end position="33"/>
    </location>
</feature>
<evidence type="ECO:0000256" key="1">
    <source>
        <dbReference type="SAM" id="Phobius"/>
    </source>
</evidence>
<dbReference type="PATRIC" id="fig|1341157.4.peg.117"/>
<dbReference type="InterPro" id="IPR018580">
    <property type="entry name" value="Uncharacterised_YfhO"/>
</dbReference>
<evidence type="ECO:0008006" key="4">
    <source>
        <dbReference type="Google" id="ProtNLM"/>
    </source>
</evidence>
<feature type="transmembrane region" description="Helical" evidence="1">
    <location>
        <begin position="408"/>
        <end position="429"/>
    </location>
</feature>
<dbReference type="OrthoDB" id="9815466at2"/>
<gene>
    <name evidence="2" type="ORF">RF007C_04915</name>
</gene>
<feature type="transmembrane region" description="Helical" evidence="1">
    <location>
        <begin position="368"/>
        <end position="388"/>
    </location>
</feature>
<accession>W7V2T2</accession>
<protein>
    <recommendedName>
        <fullName evidence="4">Bacterial membrane protein YfhO</fullName>
    </recommendedName>
</protein>
<comment type="caution">
    <text evidence="2">The sequence shown here is derived from an EMBL/GenBank/DDBJ whole genome shotgun (WGS) entry which is preliminary data.</text>
</comment>
<feature type="transmembrane region" description="Helical" evidence="1">
    <location>
        <begin position="307"/>
        <end position="324"/>
    </location>
</feature>
<dbReference type="eggNOG" id="COG4485">
    <property type="taxonomic scope" value="Bacteria"/>
</dbReference>
<feature type="transmembrane region" description="Helical" evidence="1">
    <location>
        <begin position="336"/>
        <end position="356"/>
    </location>
</feature>
<feature type="transmembrane region" description="Helical" evidence="1">
    <location>
        <begin position="157"/>
        <end position="175"/>
    </location>
</feature>
<feature type="transmembrane region" description="Helical" evidence="1">
    <location>
        <begin position="102"/>
        <end position="124"/>
    </location>
</feature>
<dbReference type="Proteomes" id="UP000019365">
    <property type="component" value="Unassembled WGS sequence"/>
</dbReference>
<keyword evidence="1" id="KW-0812">Transmembrane</keyword>
<feature type="transmembrane region" description="Helical" evidence="1">
    <location>
        <begin position="74"/>
        <end position="95"/>
    </location>
</feature>
<sequence length="886" mass="96406">MKRYKLTDKAAPLIAGAVTAALFMLFYAIHGFYPFGERSVAWCDMDQQYVPLLMELKTVFSDGSLLLSRGGGMMNFYGVFLFFLSSPLSLLSLAVKNSDMIFFVNILLVIKTALSSASAQLYLGRVFPKLGTGFGVLMSVMYSAGGYVMMYYQNNMWIDMMIVFPLLMLSLFRLLEKGRWGAYTVCLAVCLLLNFYISFMVIVFVMMLGGAALYLCCESHNRGSRAVRLILGDICAALISGVVWLPAFLQYTASGRGNSLKEIYFGGYFIERNADKAALLAGSSLVLAGSVLCVVFRKSVRSGKGVLFSYGGVISLAGAFAEPVNKLLHTGSYQAYPLRYGFIVLLLVFSACGELLSERHELKKKRRAYMLTGAGLLLLAGVVTAAYTERRKLSSYANSLWVEPKAGIILSAVGLTGAAVYFICIYSFRRGHTSRLFTFAVMAAVVFGESFLSFGVNVAEINDTVPGFRRNAAAFARITDEEFVRIKAGKKYFYPNYAEGWGKYSIGHYTSLTDCGTLYALKRLGYSSHWMDMDSSGGTMLTDELLLNKYIIGSPVGKNTYYLPMDTEGGMAVYTDPNVLGGALISDTAPAELADFENVQRVEATGYIAEKLFGISGAVEKLSPDVAEGVEVSEKDGITTVDKQNEEKAELTYNIEVTGRKELYFDIFGNYSTDVEEDYYEAADIYVNGTRVQAAYPESYCCGILDLGTFEDESVEVKISVLRDISVSVFGVWLYDADRVNEALAAAETADVSVKGSKVKVSAVKGGYVYLPVAFSKGWSCSINGRKAPVIRTLGAFMAIEMPEGGSAELSFCPSGLRAGAVLSGAGLVMFVLLLIVIRRKKVSNTAGNAAKKCLYVLSAVTVGVFYIAAPVVWTAVNVISLIVGG</sequence>
<feature type="transmembrane region" description="Helical" evidence="1">
    <location>
        <begin position="195"/>
        <end position="217"/>
    </location>
</feature>
<keyword evidence="1" id="KW-0472">Membrane</keyword>